<dbReference type="Proteomes" id="UP000776252">
    <property type="component" value="Unassembled WGS sequence"/>
</dbReference>
<keyword evidence="10" id="KW-1185">Reference proteome</keyword>
<evidence type="ECO:0000313" key="10">
    <source>
        <dbReference type="Proteomes" id="UP000776252"/>
    </source>
</evidence>
<comment type="similarity">
    <text evidence="1">Belongs to the CpsD/CapB family.</text>
</comment>
<organism evidence="9 10">
    <name type="scientific">Clostridium frigoris</name>
    <dbReference type="NCBI Taxonomy" id="205327"/>
    <lineage>
        <taxon>Bacteria</taxon>
        <taxon>Bacillati</taxon>
        <taxon>Bacillota</taxon>
        <taxon>Clostridia</taxon>
        <taxon>Eubacteriales</taxon>
        <taxon>Clostridiaceae</taxon>
        <taxon>Clostridium</taxon>
    </lineage>
</organism>
<name>A0ABS6BSD6_9CLOT</name>
<dbReference type="GO" id="GO:0016301">
    <property type="term" value="F:kinase activity"/>
    <property type="evidence" value="ECO:0007669"/>
    <property type="project" value="UniProtKB-KW"/>
</dbReference>
<protein>
    <recommendedName>
        <fullName evidence="2">non-specific protein-tyrosine kinase</fullName>
        <ecNumber evidence="2">2.7.10.2</ecNumber>
    </recommendedName>
</protein>
<evidence type="ECO:0000256" key="2">
    <source>
        <dbReference type="ARBA" id="ARBA00011903"/>
    </source>
</evidence>
<evidence type="ECO:0000256" key="6">
    <source>
        <dbReference type="ARBA" id="ARBA00022840"/>
    </source>
</evidence>
<dbReference type="InterPro" id="IPR050445">
    <property type="entry name" value="Bact_polysacc_biosynth/exp"/>
</dbReference>
<feature type="domain" description="AAA" evidence="8">
    <location>
        <begin position="47"/>
        <end position="171"/>
    </location>
</feature>
<accession>A0ABS6BSD6</accession>
<dbReference type="PANTHER" id="PTHR32309:SF13">
    <property type="entry name" value="FERRIC ENTEROBACTIN TRANSPORT PROTEIN FEPE"/>
    <property type="match status" value="1"/>
</dbReference>
<dbReference type="CDD" id="cd05387">
    <property type="entry name" value="BY-kinase"/>
    <property type="match status" value="1"/>
</dbReference>
<proteinExistence type="inferred from homology"/>
<dbReference type="EMBL" id="JAHLDV010000015">
    <property type="protein sequence ID" value="MBU3159843.1"/>
    <property type="molecule type" value="Genomic_DNA"/>
</dbReference>
<dbReference type="NCBIfam" id="TIGR01007">
    <property type="entry name" value="eps_fam"/>
    <property type="match status" value="1"/>
</dbReference>
<reference evidence="9 10" key="1">
    <citation type="submission" date="2021-06" db="EMBL/GenBank/DDBJ databases">
        <title>Clostridia strains as spoilage organisms.</title>
        <authorList>
            <person name="Wambui J."/>
            <person name="Stephan R."/>
            <person name="Stevens M.J.A."/>
        </authorList>
    </citation>
    <scope>NUCLEOTIDE SEQUENCE [LARGE SCALE GENOMIC DNA]</scope>
    <source>
        <strain evidence="9 10">DSM 14204</strain>
    </source>
</reference>
<evidence type="ECO:0000256" key="3">
    <source>
        <dbReference type="ARBA" id="ARBA00022679"/>
    </source>
</evidence>
<dbReference type="Pfam" id="PF13614">
    <property type="entry name" value="AAA_31"/>
    <property type="match status" value="1"/>
</dbReference>
<evidence type="ECO:0000259" key="8">
    <source>
        <dbReference type="Pfam" id="PF13614"/>
    </source>
</evidence>
<evidence type="ECO:0000256" key="4">
    <source>
        <dbReference type="ARBA" id="ARBA00022741"/>
    </source>
</evidence>
<dbReference type="InterPro" id="IPR025669">
    <property type="entry name" value="AAA_dom"/>
</dbReference>
<comment type="caution">
    <text evidence="9">The sequence shown here is derived from an EMBL/GenBank/DDBJ whole genome shotgun (WGS) entry which is preliminary data.</text>
</comment>
<keyword evidence="3" id="KW-0808">Transferase</keyword>
<dbReference type="InterPro" id="IPR005702">
    <property type="entry name" value="Wzc-like_C"/>
</dbReference>
<evidence type="ECO:0000313" key="9">
    <source>
        <dbReference type="EMBL" id="MBU3159843.1"/>
    </source>
</evidence>
<keyword evidence="4" id="KW-0547">Nucleotide-binding</keyword>
<dbReference type="RefSeq" id="WP_216148108.1">
    <property type="nucleotide sequence ID" value="NZ_JAHLDV010000015.1"/>
</dbReference>
<evidence type="ECO:0000256" key="5">
    <source>
        <dbReference type="ARBA" id="ARBA00022777"/>
    </source>
</evidence>
<comment type="catalytic activity">
    <reaction evidence="7">
        <text>L-tyrosyl-[protein] + ATP = O-phospho-L-tyrosyl-[protein] + ADP + H(+)</text>
        <dbReference type="Rhea" id="RHEA:10596"/>
        <dbReference type="Rhea" id="RHEA-COMP:10136"/>
        <dbReference type="Rhea" id="RHEA-COMP:20101"/>
        <dbReference type="ChEBI" id="CHEBI:15378"/>
        <dbReference type="ChEBI" id="CHEBI:30616"/>
        <dbReference type="ChEBI" id="CHEBI:46858"/>
        <dbReference type="ChEBI" id="CHEBI:61978"/>
        <dbReference type="ChEBI" id="CHEBI:456216"/>
        <dbReference type="EC" id="2.7.10.2"/>
    </reaction>
</comment>
<gene>
    <name evidence="9" type="ORF">KPL37_08775</name>
</gene>
<dbReference type="PANTHER" id="PTHR32309">
    <property type="entry name" value="TYROSINE-PROTEIN KINASE"/>
    <property type="match status" value="1"/>
</dbReference>
<dbReference type="EC" id="2.7.10.2" evidence="2"/>
<evidence type="ECO:0000256" key="1">
    <source>
        <dbReference type="ARBA" id="ARBA00007316"/>
    </source>
</evidence>
<keyword evidence="6" id="KW-0067">ATP-binding</keyword>
<sequence length="243" mass="27003">MKDLDLITFKEPNSPMSESYRTLRTNIQFSSFDKKIRTLLLTSSGPGEGKTTISSNLAMVMAQGGNKTLLIDCDQRKPQVHKVFGLSNEKGLSNMLVNDEDKDEVNTNIGIHETVQKNLHVLTSGTRPPNPAELLGSAKMKNFIEELKKTYDYIILDTPPIILVTDAQILAQYTDGCLLVVASGESERDAAIKAKGLLEKVNAKILGTVLNKVEIKKKGYYNYQYEYGARGKGDKIRTKAKQF</sequence>
<evidence type="ECO:0000256" key="7">
    <source>
        <dbReference type="ARBA" id="ARBA00051245"/>
    </source>
</evidence>
<keyword evidence="5 9" id="KW-0418">Kinase</keyword>